<accession>A0ABT5U441</accession>
<evidence type="ECO:0000313" key="1">
    <source>
        <dbReference type="EMBL" id="MDD9208254.1"/>
    </source>
</evidence>
<dbReference type="EMBL" id="JARACI010001203">
    <property type="protein sequence ID" value="MDD9208254.1"/>
    <property type="molecule type" value="Genomic_DNA"/>
</dbReference>
<gene>
    <name evidence="1" type="ORF">PU560_17560</name>
</gene>
<protein>
    <recommendedName>
        <fullName evidence="3">DUF1801 domain-containing protein</fullName>
    </recommendedName>
</protein>
<evidence type="ECO:0000313" key="2">
    <source>
        <dbReference type="Proteomes" id="UP001165561"/>
    </source>
</evidence>
<organism evidence="1 2">
    <name type="scientific">Georgenia halotolerans</name>
    <dbReference type="NCBI Taxonomy" id="3028317"/>
    <lineage>
        <taxon>Bacteria</taxon>
        <taxon>Bacillati</taxon>
        <taxon>Actinomycetota</taxon>
        <taxon>Actinomycetes</taxon>
        <taxon>Micrococcales</taxon>
        <taxon>Bogoriellaceae</taxon>
        <taxon>Georgenia</taxon>
    </lineage>
</organism>
<dbReference type="Proteomes" id="UP001165561">
    <property type="component" value="Unassembled WGS sequence"/>
</dbReference>
<comment type="caution">
    <text evidence="1">The sequence shown here is derived from an EMBL/GenBank/DDBJ whole genome shotgun (WGS) entry which is preliminary data.</text>
</comment>
<reference evidence="1" key="1">
    <citation type="submission" date="2023-02" db="EMBL/GenBank/DDBJ databases">
        <title>Georgenia sp.10Sc9-8, isolated from a soil sample collected from the Taklamakan desert.</title>
        <authorList>
            <person name="Liu S."/>
        </authorList>
    </citation>
    <scope>NUCLEOTIDE SEQUENCE</scope>
    <source>
        <strain evidence="1">10Sc9-8</strain>
    </source>
</reference>
<proteinExistence type="predicted"/>
<sequence length="141" mass="15451">MGDSRWVEQRREAAAVHAEELARRKQAEHARARALLHRFTAVALAERLPTEPLVVRGYGGRGHARSDRVGWYLRTDRTIGLGADGELYRLTAPLSLLDRVRGVSLTPMDPPAVLGAGGKDGDSVELSAALDRLLPGWQHRG</sequence>
<keyword evidence="2" id="KW-1185">Reference proteome</keyword>
<evidence type="ECO:0008006" key="3">
    <source>
        <dbReference type="Google" id="ProtNLM"/>
    </source>
</evidence>
<name>A0ABT5U441_9MICO</name>